<dbReference type="InterPro" id="IPR007067">
    <property type="entry name" value="Tail_sheath"/>
</dbReference>
<comment type="similarity">
    <text evidence="1">Belongs to the myoviridae tail sheath protein family.</text>
</comment>
<dbReference type="Pfam" id="PF17481">
    <property type="entry name" value="Phage_sheath_domII"/>
    <property type="match status" value="1"/>
</dbReference>
<dbReference type="EMBL" id="JBHLTM010000003">
    <property type="protein sequence ID" value="MFC0683094.1"/>
    <property type="molecule type" value="Genomic_DNA"/>
</dbReference>
<reference evidence="5 6" key="1">
    <citation type="submission" date="2024-09" db="EMBL/GenBank/DDBJ databases">
        <authorList>
            <person name="Sun Q."/>
            <person name="Mori K."/>
        </authorList>
    </citation>
    <scope>NUCLEOTIDE SEQUENCE [LARGE SCALE GENOMIC DNA]</scope>
    <source>
        <strain evidence="5 6">CICC 11035S</strain>
    </source>
</reference>
<dbReference type="RefSeq" id="WP_267220777.1">
    <property type="nucleotide sequence ID" value="NZ_JAPCWC010000008.1"/>
</dbReference>
<dbReference type="InterPro" id="IPR035089">
    <property type="entry name" value="Phage_sheath_subtilisin"/>
</dbReference>
<dbReference type="PIRSF" id="PIRSF007349">
    <property type="entry name" value="Tsp_L"/>
    <property type="match status" value="1"/>
</dbReference>
<name>A0ABV6S2N6_9SPHN</name>
<evidence type="ECO:0000259" key="4">
    <source>
        <dbReference type="Pfam" id="PF17482"/>
    </source>
</evidence>
<dbReference type="InterPro" id="IPR020287">
    <property type="entry name" value="Tail_sheath_C"/>
</dbReference>
<sequence length="493" mass="51439">MSINFSNIPSNLRVPLFYAELDPRFANTTPIAQRGLLVGQMTAAGTYTPGVPVQLTSVADGIAGAGAGSVLAGMIQAWRENDKTGEVWVLPISDAGAATAAAGTLTITGTATGSGTIPLYIAGTKVSVAVAVGDTIAAIATNVAAQINAALVPVTATAAAGVVTLTARNKGLVGNEIDVRLSYLGSAGGETLPAGVAVAIVALTGGATNPTITTQLAALGDKTFDFIVSGLNDATSLDALKALQLDTTGRWSPMQQLYGHVFTAARGTAGTLATLGVGRNDQHLSIIGFNDSPSPFWVWAAAIVGQAAVSLRGDPALPLQYLTVSGVLAPPIASRFSIGVRNSTLLYSGISTWQVDASGNIVIENIITTYVTNSQGNNDNSYLEVETMFTLMYVLRFMRSRIETKFGRMKLAADGTRLIAGSKVVTPSSIRADQIAAYRELEEGGYVQKSDEFAANLIVEKDANTPNRVNVLWPGTLIEQLRVFAMLVQFRLT</sequence>
<dbReference type="InterPro" id="IPR035326">
    <property type="entry name" value="Beta_sandwich_Seath"/>
</dbReference>
<evidence type="ECO:0000313" key="6">
    <source>
        <dbReference type="Proteomes" id="UP001589858"/>
    </source>
</evidence>
<proteinExistence type="inferred from homology"/>
<feature type="domain" description="Tail sheath protein C-terminal" evidence="4">
    <location>
        <begin position="378"/>
        <end position="491"/>
    </location>
</feature>
<evidence type="ECO:0000256" key="1">
    <source>
        <dbReference type="ARBA" id="ARBA00008005"/>
    </source>
</evidence>
<feature type="domain" description="Tail sheath protein subtilisin-like" evidence="2">
    <location>
        <begin position="205"/>
        <end position="369"/>
    </location>
</feature>
<accession>A0ABV6S2N6</accession>
<comment type="caution">
    <text evidence="5">The sequence shown here is derived from an EMBL/GenBank/DDBJ whole genome shotgun (WGS) entry which is preliminary data.</text>
</comment>
<evidence type="ECO:0000313" key="5">
    <source>
        <dbReference type="EMBL" id="MFC0683094.1"/>
    </source>
</evidence>
<gene>
    <name evidence="5" type="ORF">ACFFF8_00635</name>
</gene>
<keyword evidence="6" id="KW-1185">Reference proteome</keyword>
<evidence type="ECO:0000259" key="3">
    <source>
        <dbReference type="Pfam" id="PF17481"/>
    </source>
</evidence>
<dbReference type="Pfam" id="PF17482">
    <property type="entry name" value="Phage_sheath_1C"/>
    <property type="match status" value="1"/>
</dbReference>
<protein>
    <submittedName>
        <fullName evidence="5">Phage tail sheath subtilisin-like domain-containing protein</fullName>
    </submittedName>
</protein>
<evidence type="ECO:0000259" key="2">
    <source>
        <dbReference type="Pfam" id="PF04984"/>
    </source>
</evidence>
<feature type="domain" description="Phage tail sheath protein-like beta-sandwich" evidence="3">
    <location>
        <begin position="97"/>
        <end position="196"/>
    </location>
</feature>
<organism evidence="5 6">
    <name type="scientific">Novosphingobium clariflavum</name>
    <dbReference type="NCBI Taxonomy" id="2029884"/>
    <lineage>
        <taxon>Bacteria</taxon>
        <taxon>Pseudomonadati</taxon>
        <taxon>Pseudomonadota</taxon>
        <taxon>Alphaproteobacteria</taxon>
        <taxon>Sphingomonadales</taxon>
        <taxon>Sphingomonadaceae</taxon>
        <taxon>Novosphingobium</taxon>
    </lineage>
</organism>
<dbReference type="Pfam" id="PF04984">
    <property type="entry name" value="Phage_sheath_1"/>
    <property type="match status" value="1"/>
</dbReference>
<dbReference type="Proteomes" id="UP001589858">
    <property type="component" value="Unassembled WGS sequence"/>
</dbReference>